<comment type="caution">
    <text evidence="1">The sequence shown here is derived from an EMBL/GenBank/DDBJ whole genome shotgun (WGS) entry which is preliminary data.</text>
</comment>
<organism evidence="1">
    <name type="scientific">Tanacetum cinerariifolium</name>
    <name type="common">Dalmatian daisy</name>
    <name type="synonym">Chrysanthemum cinerariifolium</name>
    <dbReference type="NCBI Taxonomy" id="118510"/>
    <lineage>
        <taxon>Eukaryota</taxon>
        <taxon>Viridiplantae</taxon>
        <taxon>Streptophyta</taxon>
        <taxon>Embryophyta</taxon>
        <taxon>Tracheophyta</taxon>
        <taxon>Spermatophyta</taxon>
        <taxon>Magnoliopsida</taxon>
        <taxon>eudicotyledons</taxon>
        <taxon>Gunneridae</taxon>
        <taxon>Pentapetalae</taxon>
        <taxon>asterids</taxon>
        <taxon>campanulids</taxon>
        <taxon>Asterales</taxon>
        <taxon>Asteraceae</taxon>
        <taxon>Asteroideae</taxon>
        <taxon>Anthemideae</taxon>
        <taxon>Anthemidinae</taxon>
        <taxon>Tanacetum</taxon>
    </lineage>
</organism>
<gene>
    <name evidence="1" type="ORF">Tci_521030</name>
</gene>
<accession>A0A699IDL8</accession>
<sequence length="76" mass="8186">MRGFKIANVAMGGKRWNKLRGCKGLVSCSSREDDDDDVDVVTKVVILVLLRGVDVDGAVVVLGRDGDEVADIVVDR</sequence>
<name>A0A699IDL8_TANCI</name>
<dbReference type="AlphaFoldDB" id="A0A699IDL8"/>
<proteinExistence type="predicted"/>
<dbReference type="EMBL" id="BKCJ010285270">
    <property type="protein sequence ID" value="GEZ49057.1"/>
    <property type="molecule type" value="Genomic_DNA"/>
</dbReference>
<evidence type="ECO:0000313" key="1">
    <source>
        <dbReference type="EMBL" id="GEZ49057.1"/>
    </source>
</evidence>
<protein>
    <submittedName>
        <fullName evidence="1">Uncharacterized protein</fullName>
    </submittedName>
</protein>
<reference evidence="1" key="1">
    <citation type="journal article" date="2019" name="Sci. Rep.">
        <title>Draft genome of Tanacetum cinerariifolium, the natural source of mosquito coil.</title>
        <authorList>
            <person name="Yamashiro T."/>
            <person name="Shiraishi A."/>
            <person name="Satake H."/>
            <person name="Nakayama K."/>
        </authorList>
    </citation>
    <scope>NUCLEOTIDE SEQUENCE</scope>
</reference>